<evidence type="ECO:0000313" key="1">
    <source>
        <dbReference type="EMBL" id="KYF51361.1"/>
    </source>
</evidence>
<gene>
    <name evidence="1" type="ORF">BE08_04430</name>
</gene>
<dbReference type="PROSITE" id="PS51257">
    <property type="entry name" value="PROKAR_LIPOPROTEIN"/>
    <property type="match status" value="1"/>
</dbReference>
<evidence type="ECO:0000313" key="2">
    <source>
        <dbReference type="Proteomes" id="UP000075420"/>
    </source>
</evidence>
<protein>
    <submittedName>
        <fullName evidence="1">Uncharacterized protein</fullName>
    </submittedName>
</protein>
<organism evidence="1 2">
    <name type="scientific">Sorangium cellulosum</name>
    <name type="common">Polyangium cellulosum</name>
    <dbReference type="NCBI Taxonomy" id="56"/>
    <lineage>
        <taxon>Bacteria</taxon>
        <taxon>Pseudomonadati</taxon>
        <taxon>Myxococcota</taxon>
        <taxon>Polyangia</taxon>
        <taxon>Polyangiales</taxon>
        <taxon>Polyangiaceae</taxon>
        <taxon>Sorangium</taxon>
    </lineage>
</organism>
<sequence>MRSRQLLSAFTFLASLSGCGPAGGEPSIPAEASGCPAQLGEELTGTRQIDIGDASSGTFVPYADGTRVRLILGNQGSQMITPWVQVEALPGDAEETCHVVRLANRFEGPLADDRDGLASAQFNAQFIKAGSFLVSDGAFYHPFAWDRGTLEGQELELTVTVRGDGYEGTKSVRIVLE</sequence>
<accession>A0A150P6W8</accession>
<dbReference type="AlphaFoldDB" id="A0A150P6W8"/>
<proteinExistence type="predicted"/>
<dbReference type="EMBL" id="JELY01002874">
    <property type="protein sequence ID" value="KYF51361.1"/>
    <property type="molecule type" value="Genomic_DNA"/>
</dbReference>
<reference evidence="1 2" key="1">
    <citation type="submission" date="2014-02" db="EMBL/GenBank/DDBJ databases">
        <title>The small core and large imbalanced accessory genome model reveals a collaborative survival strategy of Sorangium cellulosum strains in nature.</title>
        <authorList>
            <person name="Han K."/>
            <person name="Peng R."/>
            <person name="Blom J."/>
            <person name="Li Y.-Z."/>
        </authorList>
    </citation>
    <scope>NUCLEOTIDE SEQUENCE [LARGE SCALE GENOMIC DNA]</scope>
    <source>
        <strain evidence="1 2">So0157-25</strain>
    </source>
</reference>
<comment type="caution">
    <text evidence="1">The sequence shown here is derived from an EMBL/GenBank/DDBJ whole genome shotgun (WGS) entry which is preliminary data.</text>
</comment>
<dbReference type="Proteomes" id="UP000075420">
    <property type="component" value="Unassembled WGS sequence"/>
</dbReference>
<name>A0A150P6W8_SORCE</name>